<organism evidence="1 2">
    <name type="scientific">Companilactobacillus baiquanensis</name>
    <dbReference type="NCBI Taxonomy" id="2486005"/>
    <lineage>
        <taxon>Bacteria</taxon>
        <taxon>Bacillati</taxon>
        <taxon>Bacillota</taxon>
        <taxon>Bacilli</taxon>
        <taxon>Lactobacillales</taxon>
        <taxon>Lactobacillaceae</taxon>
        <taxon>Companilactobacillus</taxon>
    </lineage>
</organism>
<dbReference type="Proteomes" id="UP001596186">
    <property type="component" value="Unassembled WGS sequence"/>
</dbReference>
<dbReference type="RefSeq" id="WP_263852883.1">
    <property type="nucleotide sequence ID" value="NZ_JBHSSN010000014.1"/>
</dbReference>
<keyword evidence="2" id="KW-1185">Reference proteome</keyword>
<protein>
    <submittedName>
        <fullName evidence="1">Uncharacterized protein</fullName>
    </submittedName>
</protein>
<evidence type="ECO:0000313" key="1">
    <source>
        <dbReference type="EMBL" id="MFC6323501.1"/>
    </source>
</evidence>
<evidence type="ECO:0000313" key="2">
    <source>
        <dbReference type="Proteomes" id="UP001596186"/>
    </source>
</evidence>
<accession>A0ABW1UUV3</accession>
<comment type="caution">
    <text evidence="1">The sequence shown here is derived from an EMBL/GenBank/DDBJ whole genome shotgun (WGS) entry which is preliminary data.</text>
</comment>
<reference evidence="2" key="1">
    <citation type="journal article" date="2019" name="Int. J. Syst. Evol. Microbiol.">
        <title>The Global Catalogue of Microorganisms (GCM) 10K type strain sequencing project: providing services to taxonomists for standard genome sequencing and annotation.</title>
        <authorList>
            <consortium name="The Broad Institute Genomics Platform"/>
            <consortium name="The Broad Institute Genome Sequencing Center for Infectious Disease"/>
            <person name="Wu L."/>
            <person name="Ma J."/>
        </authorList>
    </citation>
    <scope>NUCLEOTIDE SEQUENCE [LARGE SCALE GENOMIC DNA]</scope>
    <source>
        <strain evidence="2">CCM 8895</strain>
    </source>
</reference>
<sequence length="42" mass="4882">MRYSVTMDKKHHLFTVVDKKNKNVSAHGKSIEEAVKKILNKK</sequence>
<name>A0ABW1UUV3_9LACO</name>
<dbReference type="EMBL" id="JBHSSN010000014">
    <property type="protein sequence ID" value="MFC6323501.1"/>
    <property type="molecule type" value="Genomic_DNA"/>
</dbReference>
<gene>
    <name evidence="1" type="ORF">ACFP1F_07105</name>
</gene>
<proteinExistence type="predicted"/>